<dbReference type="InterPro" id="IPR007353">
    <property type="entry name" value="DUF421"/>
</dbReference>
<proteinExistence type="inferred from homology"/>
<dbReference type="Gene3D" id="3.30.240.20">
    <property type="entry name" value="bsu07140 like domains"/>
    <property type="match status" value="1"/>
</dbReference>
<name>A0A3S4EEQ3_SEROD</name>
<feature type="transmembrane region" description="Helical" evidence="7">
    <location>
        <begin position="16"/>
        <end position="37"/>
    </location>
</feature>
<keyword evidence="5 7" id="KW-1133">Transmembrane helix</keyword>
<sequence>MKVFDFNRIAINDYPYTYLLEVAFRSVFTFFLAYIFLRWVGRRGVKQMTLFELIIILTLGSAAGDVALNQDSPLLPVIITFITITGLYRFFTTLINKSTRLQIKLEGKPILLVKEGVLHWENTKKQSFAYEEFIMELREKGIDHLGQVRLAILEIDGNLSVYFYKDEDVKPGLSVLPFSMVECCNTIESEGYYSCTCCSYTCFLQKGDDFNCPRCQSEKWTVASQEKRIT</sequence>
<protein>
    <submittedName>
        <fullName evidence="9">Protein of uncharacterized function (DUF421)</fullName>
    </submittedName>
</protein>
<accession>A0A3S4EEQ3</accession>
<dbReference type="KEGG" id="sof:NCTC11214_03766"/>
<comment type="similarity">
    <text evidence="2">Belongs to the UPF0702 family.</text>
</comment>
<organism evidence="9 10">
    <name type="scientific">Serratia odorifera</name>
    <dbReference type="NCBI Taxonomy" id="618"/>
    <lineage>
        <taxon>Bacteria</taxon>
        <taxon>Pseudomonadati</taxon>
        <taxon>Pseudomonadota</taxon>
        <taxon>Gammaproteobacteria</taxon>
        <taxon>Enterobacterales</taxon>
        <taxon>Yersiniaceae</taxon>
        <taxon>Serratia</taxon>
    </lineage>
</organism>
<dbReference type="AlphaFoldDB" id="A0A3S4EEQ3"/>
<feature type="domain" description="YetF C-terminal" evidence="8">
    <location>
        <begin position="97"/>
        <end position="167"/>
    </location>
</feature>
<dbReference type="PANTHER" id="PTHR34582:SF6">
    <property type="entry name" value="UPF0702 TRANSMEMBRANE PROTEIN YCAP"/>
    <property type="match status" value="1"/>
</dbReference>
<evidence type="ECO:0000256" key="7">
    <source>
        <dbReference type="SAM" id="Phobius"/>
    </source>
</evidence>
<dbReference type="Pfam" id="PF04239">
    <property type="entry name" value="DUF421"/>
    <property type="match status" value="1"/>
</dbReference>
<evidence type="ECO:0000256" key="2">
    <source>
        <dbReference type="ARBA" id="ARBA00006448"/>
    </source>
</evidence>
<evidence type="ECO:0000313" key="9">
    <source>
        <dbReference type="EMBL" id="VDZ61494.1"/>
    </source>
</evidence>
<evidence type="ECO:0000256" key="4">
    <source>
        <dbReference type="ARBA" id="ARBA00022692"/>
    </source>
</evidence>
<dbReference type="GO" id="GO:0005886">
    <property type="term" value="C:plasma membrane"/>
    <property type="evidence" value="ECO:0007669"/>
    <property type="project" value="UniProtKB-SubCell"/>
</dbReference>
<reference evidence="9 10" key="1">
    <citation type="submission" date="2018-12" db="EMBL/GenBank/DDBJ databases">
        <authorList>
            <consortium name="Pathogen Informatics"/>
        </authorList>
    </citation>
    <scope>NUCLEOTIDE SEQUENCE [LARGE SCALE GENOMIC DNA]</scope>
    <source>
        <strain evidence="9 10">NCTC11214</strain>
    </source>
</reference>
<keyword evidence="6 7" id="KW-0472">Membrane</keyword>
<dbReference type="PANTHER" id="PTHR34582">
    <property type="entry name" value="UPF0702 TRANSMEMBRANE PROTEIN YCAP"/>
    <property type="match status" value="1"/>
</dbReference>
<comment type="subcellular location">
    <subcellularLocation>
        <location evidence="1">Cell membrane</location>
        <topology evidence="1">Multi-pass membrane protein</topology>
    </subcellularLocation>
</comment>
<dbReference type="RefSeq" id="WP_004961325.1">
    <property type="nucleotide sequence ID" value="NZ_LR134117.1"/>
</dbReference>
<evidence type="ECO:0000256" key="5">
    <source>
        <dbReference type="ARBA" id="ARBA00022989"/>
    </source>
</evidence>
<dbReference type="EMBL" id="LR134117">
    <property type="protein sequence ID" value="VDZ61494.1"/>
    <property type="molecule type" value="Genomic_DNA"/>
</dbReference>
<keyword evidence="4 7" id="KW-0812">Transmembrane</keyword>
<evidence type="ECO:0000256" key="1">
    <source>
        <dbReference type="ARBA" id="ARBA00004651"/>
    </source>
</evidence>
<evidence type="ECO:0000313" key="10">
    <source>
        <dbReference type="Proteomes" id="UP000281391"/>
    </source>
</evidence>
<keyword evidence="3" id="KW-1003">Cell membrane</keyword>
<dbReference type="InterPro" id="IPR023090">
    <property type="entry name" value="UPF0702_alpha/beta_dom_sf"/>
</dbReference>
<gene>
    <name evidence="9" type="primary">yetF_1</name>
    <name evidence="9" type="ORF">NCTC11214_03766</name>
</gene>
<dbReference type="Proteomes" id="UP000281391">
    <property type="component" value="Chromosome"/>
</dbReference>
<feature type="transmembrane region" description="Helical" evidence="7">
    <location>
        <begin position="49"/>
        <end position="68"/>
    </location>
</feature>
<evidence type="ECO:0000256" key="6">
    <source>
        <dbReference type="ARBA" id="ARBA00023136"/>
    </source>
</evidence>
<feature type="transmembrane region" description="Helical" evidence="7">
    <location>
        <begin position="74"/>
        <end position="91"/>
    </location>
</feature>
<evidence type="ECO:0000256" key="3">
    <source>
        <dbReference type="ARBA" id="ARBA00022475"/>
    </source>
</evidence>
<evidence type="ECO:0000259" key="8">
    <source>
        <dbReference type="Pfam" id="PF04239"/>
    </source>
</evidence>